<feature type="compositionally biased region" description="Polar residues" evidence="1">
    <location>
        <begin position="35"/>
        <end position="47"/>
    </location>
</feature>
<reference evidence="2" key="1">
    <citation type="journal article" date="2020" name="Stud. Mycol.">
        <title>101 Dothideomycetes genomes: a test case for predicting lifestyles and emergence of pathogens.</title>
        <authorList>
            <person name="Haridas S."/>
            <person name="Albert R."/>
            <person name="Binder M."/>
            <person name="Bloem J."/>
            <person name="Labutti K."/>
            <person name="Salamov A."/>
            <person name="Andreopoulos B."/>
            <person name="Baker S."/>
            <person name="Barry K."/>
            <person name="Bills G."/>
            <person name="Bluhm B."/>
            <person name="Cannon C."/>
            <person name="Castanera R."/>
            <person name="Culley D."/>
            <person name="Daum C."/>
            <person name="Ezra D."/>
            <person name="Gonzalez J."/>
            <person name="Henrissat B."/>
            <person name="Kuo A."/>
            <person name="Liang C."/>
            <person name="Lipzen A."/>
            <person name="Lutzoni F."/>
            <person name="Magnuson J."/>
            <person name="Mondo S."/>
            <person name="Nolan M."/>
            <person name="Ohm R."/>
            <person name="Pangilinan J."/>
            <person name="Park H.-J."/>
            <person name="Ramirez L."/>
            <person name="Alfaro M."/>
            <person name="Sun H."/>
            <person name="Tritt A."/>
            <person name="Yoshinaga Y."/>
            <person name="Zwiers L.-H."/>
            <person name="Turgeon B."/>
            <person name="Goodwin S."/>
            <person name="Spatafora J."/>
            <person name="Crous P."/>
            <person name="Grigoriev I."/>
        </authorList>
    </citation>
    <scope>NUCLEOTIDE SEQUENCE</scope>
    <source>
        <strain evidence="2">CBS 122367</strain>
    </source>
</reference>
<name>A0A6G1IKU6_9PLEO</name>
<keyword evidence="3" id="KW-1185">Reference proteome</keyword>
<evidence type="ECO:0000313" key="2">
    <source>
        <dbReference type="EMBL" id="KAF2678613.1"/>
    </source>
</evidence>
<dbReference type="Proteomes" id="UP000799291">
    <property type="component" value="Unassembled WGS sequence"/>
</dbReference>
<protein>
    <submittedName>
        <fullName evidence="2">Uncharacterized protein</fullName>
    </submittedName>
</protein>
<feature type="non-terminal residue" evidence="2">
    <location>
        <position position="1"/>
    </location>
</feature>
<gene>
    <name evidence="2" type="ORF">K458DRAFT_435805</name>
</gene>
<dbReference type="AlphaFoldDB" id="A0A6G1IKU6"/>
<accession>A0A6G1IKU6</accession>
<dbReference type="EMBL" id="MU005611">
    <property type="protein sequence ID" value="KAF2678613.1"/>
    <property type="molecule type" value="Genomic_DNA"/>
</dbReference>
<feature type="region of interest" description="Disordered" evidence="1">
    <location>
        <begin position="1"/>
        <end position="62"/>
    </location>
</feature>
<sequence>RASFPKTVCSYDRYIKPPSPHRHSNKQAQHLPLRLSTSNHLRTTNTHKPLHPTKTPQQSQWV</sequence>
<organism evidence="2 3">
    <name type="scientific">Lentithecium fluviatile CBS 122367</name>
    <dbReference type="NCBI Taxonomy" id="1168545"/>
    <lineage>
        <taxon>Eukaryota</taxon>
        <taxon>Fungi</taxon>
        <taxon>Dikarya</taxon>
        <taxon>Ascomycota</taxon>
        <taxon>Pezizomycotina</taxon>
        <taxon>Dothideomycetes</taxon>
        <taxon>Pleosporomycetidae</taxon>
        <taxon>Pleosporales</taxon>
        <taxon>Massarineae</taxon>
        <taxon>Lentitheciaceae</taxon>
        <taxon>Lentithecium</taxon>
    </lineage>
</organism>
<evidence type="ECO:0000313" key="3">
    <source>
        <dbReference type="Proteomes" id="UP000799291"/>
    </source>
</evidence>
<proteinExistence type="predicted"/>
<evidence type="ECO:0000256" key="1">
    <source>
        <dbReference type="SAM" id="MobiDB-lite"/>
    </source>
</evidence>